<dbReference type="PANTHER" id="PTHR13028:SF0">
    <property type="entry name" value="RRNA-PROCESSING PROTEIN EBP2-RELATED"/>
    <property type="match status" value="1"/>
</dbReference>
<dbReference type="AlphaFoldDB" id="A0A0L6V381"/>
<protein>
    <recommendedName>
        <fullName evidence="9">rRNA-processing protein EBP2</fullName>
    </recommendedName>
</protein>
<evidence type="ECO:0000256" key="2">
    <source>
        <dbReference type="ARBA" id="ARBA00007336"/>
    </source>
</evidence>
<comment type="caution">
    <text evidence="7">The sequence shown here is derived from an EMBL/GenBank/DDBJ whole genome shotgun (WGS) entry which is preliminary data.</text>
</comment>
<dbReference type="GO" id="GO:0006364">
    <property type="term" value="P:rRNA processing"/>
    <property type="evidence" value="ECO:0007669"/>
    <property type="project" value="TreeGrafter"/>
</dbReference>
<evidence type="ECO:0000256" key="6">
    <source>
        <dbReference type="SAM" id="MobiDB-lite"/>
    </source>
</evidence>
<dbReference type="GO" id="GO:0005730">
    <property type="term" value="C:nucleolus"/>
    <property type="evidence" value="ECO:0007669"/>
    <property type="project" value="UniProtKB-SubCell"/>
</dbReference>
<evidence type="ECO:0000313" key="7">
    <source>
        <dbReference type="EMBL" id="KNZ55211.1"/>
    </source>
</evidence>
<keyword evidence="3" id="KW-0690">Ribosome biogenesis</keyword>
<evidence type="ECO:0008006" key="9">
    <source>
        <dbReference type="Google" id="ProtNLM"/>
    </source>
</evidence>
<dbReference type="InterPro" id="IPR008610">
    <property type="entry name" value="Ebp2"/>
</dbReference>
<evidence type="ECO:0000256" key="1">
    <source>
        <dbReference type="ARBA" id="ARBA00004604"/>
    </source>
</evidence>
<evidence type="ECO:0000256" key="3">
    <source>
        <dbReference type="ARBA" id="ARBA00022517"/>
    </source>
</evidence>
<dbReference type="GO" id="GO:0030687">
    <property type="term" value="C:preribosome, large subunit precursor"/>
    <property type="evidence" value="ECO:0007669"/>
    <property type="project" value="TreeGrafter"/>
</dbReference>
<sequence>MEYWLPVTATLEVHWCEGWRDLLLEEGSSRLRNLSKGAGQKKLGAAGCASGFTSAFCGKSSLSEASFFSGGCSFIDEAKEEEDGDDDAEDDDEVKNGMAGLLEWIDDGRFWDVDGDESIVFGAARGPPAQLRPSQRRSAFLVRDVTGLARDIPVGLGSFAYMHKPPVERFLRASCRSKEAYLTMVSLESLFSNSSAPGAFGATVGLDFFETQLVESEARTTVEDANDDLKIEVELYKNALTAAQAAVRKFEISSKPFFRPEDYFAEMIKSDAHMETIRLRLVEEAEGLKASEEAKKKRELKKFGKAIQVENKLQREKETKRIKEGVKELRKKRKDVIKLDGQDAQEFDIAIEETLSSNPKKRAGGPSGGGGTEGRKKSRTARDHKFGRPKPKGVTGRRWKENTKASAASFEGMGGKGDGKLSSGTNSRSHRGRGRGAFGGAKRGSHRTKRS</sequence>
<dbReference type="STRING" id="27349.A0A0L6V381"/>
<dbReference type="EMBL" id="LAVV01007657">
    <property type="protein sequence ID" value="KNZ55211.1"/>
    <property type="molecule type" value="Genomic_DNA"/>
</dbReference>
<keyword evidence="5" id="KW-0539">Nucleus</keyword>
<name>A0A0L6V381_9BASI</name>
<feature type="region of interest" description="Disordered" evidence="6">
    <location>
        <begin position="352"/>
        <end position="451"/>
    </location>
</feature>
<dbReference type="VEuPathDB" id="FungiDB:VP01_273g9"/>
<dbReference type="Pfam" id="PF05890">
    <property type="entry name" value="Ebp2"/>
    <property type="match status" value="1"/>
</dbReference>
<dbReference type="OrthoDB" id="443772at2759"/>
<evidence type="ECO:0000313" key="8">
    <source>
        <dbReference type="Proteomes" id="UP000037035"/>
    </source>
</evidence>
<keyword evidence="4" id="KW-0175">Coiled coil</keyword>
<evidence type="ECO:0000256" key="4">
    <source>
        <dbReference type="ARBA" id="ARBA00023054"/>
    </source>
</evidence>
<feature type="compositionally biased region" description="Basic residues" evidence="6">
    <location>
        <begin position="387"/>
        <end position="397"/>
    </location>
</feature>
<proteinExistence type="inferred from homology"/>
<organism evidence="7 8">
    <name type="scientific">Puccinia sorghi</name>
    <dbReference type="NCBI Taxonomy" id="27349"/>
    <lineage>
        <taxon>Eukaryota</taxon>
        <taxon>Fungi</taxon>
        <taxon>Dikarya</taxon>
        <taxon>Basidiomycota</taxon>
        <taxon>Pucciniomycotina</taxon>
        <taxon>Pucciniomycetes</taxon>
        <taxon>Pucciniales</taxon>
        <taxon>Pucciniaceae</taxon>
        <taxon>Puccinia</taxon>
    </lineage>
</organism>
<dbReference type="GO" id="GO:0042273">
    <property type="term" value="P:ribosomal large subunit biogenesis"/>
    <property type="evidence" value="ECO:0007669"/>
    <property type="project" value="TreeGrafter"/>
</dbReference>
<reference evidence="7 8" key="1">
    <citation type="submission" date="2015-08" db="EMBL/GenBank/DDBJ databases">
        <title>Next Generation Sequencing and Analysis of the Genome of Puccinia sorghi L Schw, the Causal Agent of Maize Common Rust.</title>
        <authorList>
            <person name="Rochi L."/>
            <person name="Burguener G."/>
            <person name="Darino M."/>
            <person name="Turjanski A."/>
            <person name="Kreff E."/>
            <person name="Dieguez M.J."/>
            <person name="Sacco F."/>
        </authorList>
    </citation>
    <scope>NUCLEOTIDE SEQUENCE [LARGE SCALE GENOMIC DNA]</scope>
    <source>
        <strain evidence="7 8">RO10H11247</strain>
    </source>
</reference>
<dbReference type="Proteomes" id="UP000037035">
    <property type="component" value="Unassembled WGS sequence"/>
</dbReference>
<gene>
    <name evidence="7" type="ORF">VP01_273g9</name>
</gene>
<comment type="similarity">
    <text evidence="2">Belongs to the EBP2 family.</text>
</comment>
<evidence type="ECO:0000256" key="5">
    <source>
        <dbReference type="ARBA" id="ARBA00023242"/>
    </source>
</evidence>
<dbReference type="GO" id="GO:0034399">
    <property type="term" value="C:nuclear periphery"/>
    <property type="evidence" value="ECO:0007669"/>
    <property type="project" value="TreeGrafter"/>
</dbReference>
<accession>A0A0L6V381</accession>
<keyword evidence="8" id="KW-1185">Reference proteome</keyword>
<comment type="subcellular location">
    <subcellularLocation>
        <location evidence="1">Nucleus</location>
        <location evidence="1">Nucleolus</location>
    </subcellularLocation>
</comment>
<dbReference type="PANTHER" id="PTHR13028">
    <property type="entry name" value="RRNA PROCESSING PROTEIN EBNA1-BINDING PROTEIN-RELATED"/>
    <property type="match status" value="1"/>
</dbReference>